<dbReference type="InterPro" id="IPR031656">
    <property type="entry name" value="DAO_C"/>
</dbReference>
<dbReference type="InterPro" id="IPR006076">
    <property type="entry name" value="FAD-dep_OxRdtase"/>
</dbReference>
<accession>A0ABM7AQA9</accession>
<comment type="similarity">
    <text evidence="2">Belongs to the FAD-dependent glycerol-3-phosphate dehydrogenase family.</text>
</comment>
<keyword evidence="3" id="KW-0285">Flavoprotein</keyword>
<dbReference type="PROSITE" id="PS00978">
    <property type="entry name" value="FAD_G3PDH_2"/>
    <property type="match status" value="1"/>
</dbReference>
<keyword evidence="4" id="KW-0319">Glycerol metabolism</keyword>
<dbReference type="Gene3D" id="1.10.8.870">
    <property type="entry name" value="Alpha-glycerophosphate oxidase, cap domain"/>
    <property type="match status" value="1"/>
</dbReference>
<dbReference type="PANTHER" id="PTHR11985:SF35">
    <property type="entry name" value="ANAEROBIC GLYCEROL-3-PHOSPHATE DEHYDROGENASE SUBUNIT A"/>
    <property type="match status" value="1"/>
</dbReference>
<dbReference type="Gene3D" id="3.50.50.60">
    <property type="entry name" value="FAD/NAD(P)-binding domain"/>
    <property type="match status" value="1"/>
</dbReference>
<name>A0ABM7AQA9_BORGP</name>
<sequence>MEEYLNFMNNNKETKLKDLENQEFDLIIIGGGATGLGIAVDAITRGYKAILIEKFDYAKGTSSRSSKLIHGGVRYLAQWNISLVKEALHEKAILEKNAPHLINECAFITPIYNILEIPYYYLGLTYYHNLMGKEKATKYKTKLLSKKSTIEKATNIKTKGLKCSVLYYDDSFDDARMAITLLRTFTEKGGIALNYTELVQFNKENGKLSGVLIQNKLSKEQISLKSKCIINATGIFSDEIRRLDDEKALNIIKPSQGSHLIIKKDKFPQNYAILIPKTSDNRILFAIPWYDGVVCGSTDIPIKEIEVEPKRLDEEIDFIINNLNNYLNIKIEKSDVKSVYTGIRPLIMDPKVEGNTSKISRNEKIFISDSNLITIAGGKYTTYRKMAEKTLLKAIEKNLLPNYPPTTENLKLHGYLKKEEAVKIPESFRTYGSDFEILKNMEGFDKKIHESLDLNEAQIAFSIEFEQAKTIDDVLARRTRSLPLNPQAAIEAAPRVAEIMMKKLNKSEKWKNEQIKTFLEISKKYLIKN</sequence>
<evidence type="ECO:0000256" key="5">
    <source>
        <dbReference type="ARBA" id="ARBA00022827"/>
    </source>
</evidence>
<evidence type="ECO:0000313" key="9">
    <source>
        <dbReference type="EMBL" id="AZA26877.1"/>
    </source>
</evidence>
<evidence type="ECO:0000313" key="10">
    <source>
        <dbReference type="Proteomes" id="UP000274630"/>
    </source>
</evidence>
<dbReference type="PRINTS" id="PR01001">
    <property type="entry name" value="FADG3PDH"/>
</dbReference>
<dbReference type="PANTHER" id="PTHR11985">
    <property type="entry name" value="GLYCEROL-3-PHOSPHATE DEHYDROGENASE"/>
    <property type="match status" value="1"/>
</dbReference>
<dbReference type="Gene3D" id="3.30.9.10">
    <property type="entry name" value="D-Amino Acid Oxidase, subunit A, domain 2"/>
    <property type="match status" value="1"/>
</dbReference>
<evidence type="ECO:0000259" key="7">
    <source>
        <dbReference type="Pfam" id="PF01266"/>
    </source>
</evidence>
<keyword evidence="5" id="KW-0274">FAD</keyword>
<dbReference type="InterPro" id="IPR038299">
    <property type="entry name" value="DAO_C_sf"/>
</dbReference>
<reference evidence="10" key="1">
    <citation type="submission" date="2018-04" db="EMBL/GenBank/DDBJ databases">
        <title>Whole Genome Assembly of Borrelia bavariensis PBi.</title>
        <authorList>
            <person name="Margos G."/>
        </authorList>
    </citation>
    <scope>NUCLEOTIDE SEQUENCE [LARGE SCALE GENOMIC DNA]</scope>
    <source>
        <strain evidence="10">PBi</strain>
    </source>
</reference>
<evidence type="ECO:0000256" key="4">
    <source>
        <dbReference type="ARBA" id="ARBA00022798"/>
    </source>
</evidence>
<evidence type="ECO:0000256" key="2">
    <source>
        <dbReference type="ARBA" id="ARBA00007330"/>
    </source>
</evidence>
<proteinExistence type="inferred from homology"/>
<dbReference type="InterPro" id="IPR036188">
    <property type="entry name" value="FAD/NAD-bd_sf"/>
</dbReference>
<dbReference type="SUPFAM" id="SSF51905">
    <property type="entry name" value="FAD/NAD(P)-binding domain"/>
    <property type="match status" value="1"/>
</dbReference>
<dbReference type="InterPro" id="IPR000447">
    <property type="entry name" value="G3P_DH_FAD-dep"/>
</dbReference>
<feature type="domain" description="FAD dependent oxidoreductase" evidence="7">
    <location>
        <begin position="25"/>
        <end position="350"/>
    </location>
</feature>
<dbReference type="EMBL" id="CP028872">
    <property type="protein sequence ID" value="AZA26877.1"/>
    <property type="molecule type" value="Genomic_DNA"/>
</dbReference>
<dbReference type="Pfam" id="PF16901">
    <property type="entry name" value="DAO_C"/>
    <property type="match status" value="1"/>
</dbReference>
<keyword evidence="6" id="KW-0560">Oxidoreductase</keyword>
<organism evidence="9 10">
    <name type="scientific">Borrelia garinii subsp. bavariensis (strain ATCC BAA-2496 / DSM 23469 / PBi)</name>
    <name type="common">Borreliella bavariensis</name>
    <dbReference type="NCBI Taxonomy" id="290434"/>
    <lineage>
        <taxon>Bacteria</taxon>
        <taxon>Pseudomonadati</taxon>
        <taxon>Spirochaetota</taxon>
        <taxon>Spirochaetia</taxon>
        <taxon>Spirochaetales</taxon>
        <taxon>Borreliaceae</taxon>
        <taxon>Borreliella</taxon>
    </lineage>
</organism>
<evidence type="ECO:0000256" key="3">
    <source>
        <dbReference type="ARBA" id="ARBA00022630"/>
    </source>
</evidence>
<dbReference type="RefSeq" id="WP_123771922.1">
    <property type="nucleotide sequence ID" value="NZ_CP028872.1"/>
</dbReference>
<comment type="cofactor">
    <cofactor evidence="1">
        <name>FAD</name>
        <dbReference type="ChEBI" id="CHEBI:57692"/>
    </cofactor>
</comment>
<keyword evidence="10" id="KW-1185">Reference proteome</keyword>
<evidence type="ECO:0000259" key="8">
    <source>
        <dbReference type="Pfam" id="PF16901"/>
    </source>
</evidence>
<dbReference type="Pfam" id="PF01266">
    <property type="entry name" value="DAO"/>
    <property type="match status" value="1"/>
</dbReference>
<evidence type="ECO:0000256" key="1">
    <source>
        <dbReference type="ARBA" id="ARBA00001974"/>
    </source>
</evidence>
<dbReference type="Proteomes" id="UP000274630">
    <property type="component" value="Chromosome"/>
</dbReference>
<protein>
    <submittedName>
        <fullName evidence="9">Glycerol-3-phosphate dehydrogenase/oxidase</fullName>
    </submittedName>
</protein>
<evidence type="ECO:0000256" key="6">
    <source>
        <dbReference type="ARBA" id="ARBA00023002"/>
    </source>
</evidence>
<gene>
    <name evidence="9" type="ORF">DB299_03095</name>
</gene>
<feature type="domain" description="Alpha-glycerophosphate oxidase C-terminal" evidence="8">
    <location>
        <begin position="428"/>
        <end position="509"/>
    </location>
</feature>